<comment type="caution">
    <text evidence="2">The sequence shown here is derived from an EMBL/GenBank/DDBJ whole genome shotgun (WGS) entry which is preliminary data.</text>
</comment>
<feature type="compositionally biased region" description="Basic residues" evidence="1">
    <location>
        <begin position="138"/>
        <end position="153"/>
    </location>
</feature>
<feature type="region of interest" description="Disordered" evidence="1">
    <location>
        <begin position="195"/>
        <end position="223"/>
    </location>
</feature>
<reference evidence="2" key="1">
    <citation type="submission" date="2020-05" db="EMBL/GenBank/DDBJ databases">
        <title>WGS assembly of Panicum virgatum.</title>
        <authorList>
            <person name="Lovell J.T."/>
            <person name="Jenkins J."/>
            <person name="Shu S."/>
            <person name="Juenger T.E."/>
            <person name="Schmutz J."/>
        </authorList>
    </citation>
    <scope>NUCLEOTIDE SEQUENCE</scope>
    <source>
        <strain evidence="2">AP13</strain>
    </source>
</reference>
<gene>
    <name evidence="2" type="ORF">PVAP13_7KG433750</name>
</gene>
<feature type="compositionally biased region" description="Basic and acidic residues" evidence="1">
    <location>
        <begin position="195"/>
        <end position="211"/>
    </location>
</feature>
<dbReference type="AlphaFoldDB" id="A0A8T0QQQ9"/>
<evidence type="ECO:0000256" key="1">
    <source>
        <dbReference type="SAM" id="MobiDB-lite"/>
    </source>
</evidence>
<feature type="region of interest" description="Disordered" evidence="1">
    <location>
        <begin position="1"/>
        <end position="170"/>
    </location>
</feature>
<proteinExistence type="predicted"/>
<name>A0A8T0QQQ9_PANVG</name>
<accession>A0A8T0QQQ9</accession>
<evidence type="ECO:0000313" key="2">
    <source>
        <dbReference type="EMBL" id="KAG2575409.1"/>
    </source>
</evidence>
<feature type="compositionally biased region" description="Polar residues" evidence="1">
    <location>
        <begin position="1"/>
        <end position="20"/>
    </location>
</feature>
<organism evidence="2 3">
    <name type="scientific">Panicum virgatum</name>
    <name type="common">Blackwell switchgrass</name>
    <dbReference type="NCBI Taxonomy" id="38727"/>
    <lineage>
        <taxon>Eukaryota</taxon>
        <taxon>Viridiplantae</taxon>
        <taxon>Streptophyta</taxon>
        <taxon>Embryophyta</taxon>
        <taxon>Tracheophyta</taxon>
        <taxon>Spermatophyta</taxon>
        <taxon>Magnoliopsida</taxon>
        <taxon>Liliopsida</taxon>
        <taxon>Poales</taxon>
        <taxon>Poaceae</taxon>
        <taxon>PACMAD clade</taxon>
        <taxon>Panicoideae</taxon>
        <taxon>Panicodae</taxon>
        <taxon>Paniceae</taxon>
        <taxon>Panicinae</taxon>
        <taxon>Panicum</taxon>
        <taxon>Panicum sect. Hiantes</taxon>
    </lineage>
</organism>
<feature type="compositionally biased region" description="Basic residues" evidence="1">
    <location>
        <begin position="29"/>
        <end position="41"/>
    </location>
</feature>
<sequence>MCETRTTIISFPQLPSSPTARTAYFVSHGVRRRAYKKKKKSLPPDLPSPASPRSPSPASSGLPRAPQSAPPPCSSMPDTVVVSRLPPSSVHSRSGSRGGSPVPPLRMKEAAAERRAQHHLSAARPWRAGAAAAVTSRPRGRDRRRRCRLRHGVRAPPGPRRLRSPESPELRSPLRLLPLPAFLSRRSLLAGRRSWDSRLRREHQRREREDDGPCEGAGSIQRSRFSIDPSPQCIVLSSILVLIASTRRRTAHCGCS</sequence>
<dbReference type="Proteomes" id="UP000823388">
    <property type="component" value="Chromosome 7K"/>
</dbReference>
<evidence type="ECO:0000313" key="3">
    <source>
        <dbReference type="Proteomes" id="UP000823388"/>
    </source>
</evidence>
<feature type="compositionally biased region" description="Low complexity" evidence="1">
    <location>
        <begin position="56"/>
        <end position="66"/>
    </location>
</feature>
<dbReference type="EMBL" id="CM029049">
    <property type="protein sequence ID" value="KAG2575409.1"/>
    <property type="molecule type" value="Genomic_DNA"/>
</dbReference>
<keyword evidence="3" id="KW-1185">Reference proteome</keyword>
<feature type="compositionally biased region" description="Pro residues" evidence="1">
    <location>
        <begin position="44"/>
        <end position="55"/>
    </location>
</feature>
<protein>
    <submittedName>
        <fullName evidence="2">Uncharacterized protein</fullName>
    </submittedName>
</protein>
<feature type="compositionally biased region" description="Low complexity" evidence="1">
    <location>
        <begin position="86"/>
        <end position="95"/>
    </location>
</feature>
<feature type="compositionally biased region" description="Basic and acidic residues" evidence="1">
    <location>
        <begin position="106"/>
        <end position="115"/>
    </location>
</feature>
<feature type="compositionally biased region" description="Low complexity" evidence="1">
    <location>
        <begin position="122"/>
        <end position="133"/>
    </location>
</feature>